<comment type="subcellular location">
    <subcellularLocation>
        <location evidence="1">Secreted</location>
    </subcellularLocation>
</comment>
<dbReference type="Pfam" id="PF00089">
    <property type="entry name" value="Trypsin"/>
    <property type="match status" value="1"/>
</dbReference>
<proteinExistence type="inferred from homology"/>
<evidence type="ECO:0000259" key="10">
    <source>
        <dbReference type="PROSITE" id="PS50240"/>
    </source>
</evidence>
<evidence type="ECO:0000313" key="11">
    <source>
        <dbReference type="EMBL" id="SSX33598.1"/>
    </source>
</evidence>
<dbReference type="PROSITE" id="PS00134">
    <property type="entry name" value="TRYPSIN_HIS"/>
    <property type="match status" value="1"/>
</dbReference>
<keyword evidence="4 9" id="KW-0732">Signal</keyword>
<feature type="signal peptide" evidence="9">
    <location>
        <begin position="1"/>
        <end position="26"/>
    </location>
</feature>
<keyword evidence="3" id="KW-0399">Innate immunity</keyword>
<dbReference type="Gene3D" id="2.40.10.10">
    <property type="entry name" value="Trypsin-like serine proteases"/>
    <property type="match status" value="2"/>
</dbReference>
<dbReference type="SMART" id="SM00020">
    <property type="entry name" value="Tryp_SPc"/>
    <property type="match status" value="1"/>
</dbReference>
<dbReference type="VEuPathDB" id="VectorBase:CSON006676"/>
<accession>A0A336N553</accession>
<dbReference type="CDD" id="cd00190">
    <property type="entry name" value="Tryp_SPc"/>
    <property type="match status" value="1"/>
</dbReference>
<dbReference type="GO" id="GO:0004252">
    <property type="term" value="F:serine-type endopeptidase activity"/>
    <property type="evidence" value="ECO:0007669"/>
    <property type="project" value="InterPro"/>
</dbReference>
<evidence type="ECO:0000256" key="1">
    <source>
        <dbReference type="ARBA" id="ARBA00004613"/>
    </source>
</evidence>
<keyword evidence="7" id="KW-0325">Glycoprotein</keyword>
<dbReference type="PANTHER" id="PTHR24260:SF145">
    <property type="entry name" value="FI17609P1-RELATED"/>
    <property type="match status" value="1"/>
</dbReference>
<dbReference type="FunFam" id="2.40.10.10:FF:000028">
    <property type="entry name" value="Serine protease easter"/>
    <property type="match status" value="1"/>
</dbReference>
<evidence type="ECO:0000256" key="6">
    <source>
        <dbReference type="ARBA" id="ARBA00023157"/>
    </source>
</evidence>
<gene>
    <name evidence="11" type="primary">CSON006676</name>
</gene>
<sequence>MIIKIKLNLNLSIVLFLVQAVKPFLADYATIFVDGLDPISQTDEVKERQGGTFPNLKDFFTCSGTGTCVPMMECGENYALEAARRCYNGDKNIFCGVDSRGEPMVCCTKNRRDFETCGKTLVQGRTYKGLGAYPFVVRIGFRNTISGNMAYPCTGSILSRTTILTAAHCALAKSDGFKLSSVRVGDYDASTDPDCSEYNFCAPQANNHRISYIIVHPDYVQGEYHHDIALIVLKQPLNYSVAAQPICLRGDKINLNVGRRATVAGWGKMANQVTRSNKMELLEVPLASWDACQRVYAPTGALKSSKSLGDQLMCVGGEGRDVCQGFGGSPLIVKENGIFWQIAILSFGSDACGMRGTPSVYTGIAHFIDWIRDNTPIE</sequence>
<reference evidence="11" key="1">
    <citation type="submission" date="2018-07" db="EMBL/GenBank/DDBJ databases">
        <authorList>
            <person name="Quirk P.G."/>
            <person name="Krulwich T.A."/>
        </authorList>
    </citation>
    <scope>NUCLEOTIDE SEQUENCE</scope>
</reference>
<dbReference type="EMBL" id="UFQT01002506">
    <property type="protein sequence ID" value="SSX33598.1"/>
    <property type="molecule type" value="Genomic_DNA"/>
</dbReference>
<dbReference type="GO" id="GO:0005576">
    <property type="term" value="C:extracellular region"/>
    <property type="evidence" value="ECO:0007669"/>
    <property type="project" value="UniProtKB-SubCell"/>
</dbReference>
<dbReference type="GO" id="GO:0006508">
    <property type="term" value="P:proteolysis"/>
    <property type="evidence" value="ECO:0007669"/>
    <property type="project" value="InterPro"/>
</dbReference>
<keyword evidence="2" id="KW-0964">Secreted</keyword>
<dbReference type="SUPFAM" id="SSF50494">
    <property type="entry name" value="Trypsin-like serine proteases"/>
    <property type="match status" value="1"/>
</dbReference>
<dbReference type="InterPro" id="IPR001254">
    <property type="entry name" value="Trypsin_dom"/>
</dbReference>
<evidence type="ECO:0000256" key="2">
    <source>
        <dbReference type="ARBA" id="ARBA00022525"/>
    </source>
</evidence>
<organism evidence="11">
    <name type="scientific">Culicoides sonorensis</name>
    <name type="common">Biting midge</name>
    <dbReference type="NCBI Taxonomy" id="179676"/>
    <lineage>
        <taxon>Eukaryota</taxon>
        <taxon>Metazoa</taxon>
        <taxon>Ecdysozoa</taxon>
        <taxon>Arthropoda</taxon>
        <taxon>Hexapoda</taxon>
        <taxon>Insecta</taxon>
        <taxon>Pterygota</taxon>
        <taxon>Neoptera</taxon>
        <taxon>Endopterygota</taxon>
        <taxon>Diptera</taxon>
        <taxon>Nematocera</taxon>
        <taxon>Chironomoidea</taxon>
        <taxon>Ceratopogonidae</taxon>
        <taxon>Ceratopogoninae</taxon>
        <taxon>Culicoides</taxon>
        <taxon>Monoculicoides</taxon>
    </lineage>
</organism>
<evidence type="ECO:0000256" key="8">
    <source>
        <dbReference type="ARBA" id="ARBA00024195"/>
    </source>
</evidence>
<feature type="chain" id="PRO_5016457158" evidence="9">
    <location>
        <begin position="27"/>
        <end position="378"/>
    </location>
</feature>
<keyword evidence="6" id="KW-1015">Disulfide bond</keyword>
<dbReference type="GO" id="GO:0045087">
    <property type="term" value="P:innate immune response"/>
    <property type="evidence" value="ECO:0007669"/>
    <property type="project" value="UniProtKB-KW"/>
</dbReference>
<evidence type="ECO:0000256" key="5">
    <source>
        <dbReference type="ARBA" id="ARBA00022859"/>
    </source>
</evidence>
<dbReference type="PROSITE" id="PS50240">
    <property type="entry name" value="TRYPSIN_DOM"/>
    <property type="match status" value="1"/>
</dbReference>
<protein>
    <submittedName>
        <fullName evidence="11">CSON006676 protein</fullName>
    </submittedName>
</protein>
<evidence type="ECO:0000256" key="4">
    <source>
        <dbReference type="ARBA" id="ARBA00022729"/>
    </source>
</evidence>
<comment type="similarity">
    <text evidence="8">Belongs to the peptidase S1 family. CLIP subfamily.</text>
</comment>
<dbReference type="InterPro" id="IPR009003">
    <property type="entry name" value="Peptidase_S1_PA"/>
</dbReference>
<feature type="domain" description="Peptidase S1" evidence="10">
    <location>
        <begin position="121"/>
        <end position="376"/>
    </location>
</feature>
<name>A0A336N553_CULSO</name>
<evidence type="ECO:0000256" key="7">
    <source>
        <dbReference type="ARBA" id="ARBA00023180"/>
    </source>
</evidence>
<dbReference type="InterPro" id="IPR001314">
    <property type="entry name" value="Peptidase_S1A"/>
</dbReference>
<dbReference type="AlphaFoldDB" id="A0A336N553"/>
<dbReference type="InterPro" id="IPR051333">
    <property type="entry name" value="CLIP_Serine_Protease"/>
</dbReference>
<dbReference type="InterPro" id="IPR043504">
    <property type="entry name" value="Peptidase_S1_PA_chymotrypsin"/>
</dbReference>
<evidence type="ECO:0000256" key="3">
    <source>
        <dbReference type="ARBA" id="ARBA00022588"/>
    </source>
</evidence>
<evidence type="ECO:0000256" key="9">
    <source>
        <dbReference type="SAM" id="SignalP"/>
    </source>
</evidence>
<dbReference type="InterPro" id="IPR018114">
    <property type="entry name" value="TRYPSIN_HIS"/>
</dbReference>
<keyword evidence="5" id="KW-0391">Immunity</keyword>
<dbReference type="PRINTS" id="PR00722">
    <property type="entry name" value="CHYMOTRYPSIN"/>
</dbReference>
<dbReference type="PANTHER" id="PTHR24260">
    <property type="match status" value="1"/>
</dbReference>